<name>A0AAV7EWG4_ARIFI</name>
<protein>
    <submittedName>
        <fullName evidence="2">Uncharacterized protein</fullName>
    </submittedName>
</protein>
<sequence length="63" mass="7145">MEIPVLVRRPSPSAPSQTDSVPTRLFPFWQNAVPPSSTTQLTTSYTVSHHRSRRGVFRRGPLR</sequence>
<organism evidence="2 3">
    <name type="scientific">Aristolochia fimbriata</name>
    <name type="common">White veined hardy Dutchman's pipe vine</name>
    <dbReference type="NCBI Taxonomy" id="158543"/>
    <lineage>
        <taxon>Eukaryota</taxon>
        <taxon>Viridiplantae</taxon>
        <taxon>Streptophyta</taxon>
        <taxon>Embryophyta</taxon>
        <taxon>Tracheophyta</taxon>
        <taxon>Spermatophyta</taxon>
        <taxon>Magnoliopsida</taxon>
        <taxon>Magnoliidae</taxon>
        <taxon>Piperales</taxon>
        <taxon>Aristolochiaceae</taxon>
        <taxon>Aristolochia</taxon>
    </lineage>
</organism>
<feature type="compositionally biased region" description="Polar residues" evidence="1">
    <location>
        <begin position="35"/>
        <end position="47"/>
    </location>
</feature>
<feature type="compositionally biased region" description="Basic residues" evidence="1">
    <location>
        <begin position="48"/>
        <end position="63"/>
    </location>
</feature>
<dbReference type="AlphaFoldDB" id="A0AAV7EWG4"/>
<keyword evidence="3" id="KW-1185">Reference proteome</keyword>
<dbReference type="Proteomes" id="UP000825729">
    <property type="component" value="Unassembled WGS sequence"/>
</dbReference>
<gene>
    <name evidence="2" type="ORF">H6P81_005374</name>
</gene>
<dbReference type="EMBL" id="JAINDJ010000003">
    <property type="protein sequence ID" value="KAG9452470.1"/>
    <property type="molecule type" value="Genomic_DNA"/>
</dbReference>
<accession>A0AAV7EWG4</accession>
<feature type="region of interest" description="Disordered" evidence="1">
    <location>
        <begin position="35"/>
        <end position="63"/>
    </location>
</feature>
<reference evidence="2 3" key="1">
    <citation type="submission" date="2021-07" db="EMBL/GenBank/DDBJ databases">
        <title>The Aristolochia fimbriata genome: insights into angiosperm evolution, floral development and chemical biosynthesis.</title>
        <authorList>
            <person name="Jiao Y."/>
        </authorList>
    </citation>
    <scope>NUCLEOTIDE SEQUENCE [LARGE SCALE GENOMIC DNA]</scope>
    <source>
        <strain evidence="2">IBCAS-2021</strain>
        <tissue evidence="2">Leaf</tissue>
    </source>
</reference>
<evidence type="ECO:0000313" key="2">
    <source>
        <dbReference type="EMBL" id="KAG9452470.1"/>
    </source>
</evidence>
<evidence type="ECO:0000256" key="1">
    <source>
        <dbReference type="SAM" id="MobiDB-lite"/>
    </source>
</evidence>
<proteinExistence type="predicted"/>
<evidence type="ECO:0000313" key="3">
    <source>
        <dbReference type="Proteomes" id="UP000825729"/>
    </source>
</evidence>
<feature type="region of interest" description="Disordered" evidence="1">
    <location>
        <begin position="1"/>
        <end position="22"/>
    </location>
</feature>
<comment type="caution">
    <text evidence="2">The sequence shown here is derived from an EMBL/GenBank/DDBJ whole genome shotgun (WGS) entry which is preliminary data.</text>
</comment>